<dbReference type="PROSITE" id="PS50846">
    <property type="entry name" value="HMA_2"/>
    <property type="match status" value="1"/>
</dbReference>
<dbReference type="GO" id="GO:0046872">
    <property type="term" value="F:metal ion binding"/>
    <property type="evidence" value="ECO:0007669"/>
    <property type="project" value="UniProtKB-KW"/>
</dbReference>
<organism evidence="3 4">
    <name type="scientific">Atopococcus tabaci</name>
    <dbReference type="NCBI Taxonomy" id="269774"/>
    <lineage>
        <taxon>Bacteria</taxon>
        <taxon>Bacillati</taxon>
        <taxon>Bacillota</taxon>
        <taxon>Bacilli</taxon>
        <taxon>Lactobacillales</taxon>
        <taxon>Carnobacteriaceae</taxon>
        <taxon>Atopococcus</taxon>
    </lineage>
</organism>
<dbReference type="InterPro" id="IPR006121">
    <property type="entry name" value="HMA_dom"/>
</dbReference>
<gene>
    <name evidence="3" type="ORF">Q4F26_04695</name>
</gene>
<evidence type="ECO:0000256" key="1">
    <source>
        <dbReference type="ARBA" id="ARBA00022723"/>
    </source>
</evidence>
<proteinExistence type="predicted"/>
<dbReference type="InterPro" id="IPR036163">
    <property type="entry name" value="HMA_dom_sf"/>
</dbReference>
<evidence type="ECO:0000313" key="4">
    <source>
        <dbReference type="Proteomes" id="UP001171751"/>
    </source>
</evidence>
<evidence type="ECO:0000313" key="3">
    <source>
        <dbReference type="EMBL" id="MDO5457626.1"/>
    </source>
</evidence>
<sequence>MGKAVIQLETLTCPSCKLKIEDFLVEQEGVRAVDVLFNTSKLRVEFDNQAWGADALAATVEKLGYEVKDIKTLKDKK</sequence>
<dbReference type="PROSITE" id="PS01047">
    <property type="entry name" value="HMA_1"/>
    <property type="match status" value="1"/>
</dbReference>
<protein>
    <submittedName>
        <fullName evidence="3">Heavy metal-associated domain-containing protein</fullName>
    </submittedName>
</protein>
<keyword evidence="1" id="KW-0479">Metal-binding</keyword>
<keyword evidence="4" id="KW-1185">Reference proteome</keyword>
<dbReference type="CDD" id="cd00371">
    <property type="entry name" value="HMA"/>
    <property type="match status" value="1"/>
</dbReference>
<dbReference type="EMBL" id="JAUNQW010000018">
    <property type="protein sequence ID" value="MDO5457626.1"/>
    <property type="molecule type" value="Genomic_DNA"/>
</dbReference>
<dbReference type="Gene3D" id="3.30.70.100">
    <property type="match status" value="1"/>
</dbReference>
<name>A0AA43UCW0_9LACT</name>
<evidence type="ECO:0000259" key="2">
    <source>
        <dbReference type="PROSITE" id="PS50846"/>
    </source>
</evidence>
<dbReference type="Pfam" id="PF00403">
    <property type="entry name" value="HMA"/>
    <property type="match status" value="1"/>
</dbReference>
<dbReference type="SUPFAM" id="SSF55008">
    <property type="entry name" value="HMA, heavy metal-associated domain"/>
    <property type="match status" value="1"/>
</dbReference>
<dbReference type="InterPro" id="IPR017969">
    <property type="entry name" value="Heavy-metal-associated_CS"/>
</dbReference>
<reference evidence="3" key="1">
    <citation type="submission" date="2023-07" db="EMBL/GenBank/DDBJ databases">
        <title>Between Cages and Wild: Unraveling the Impact of Captivity on Animal Microbiomes and Antimicrobial Resistance.</title>
        <authorList>
            <person name="Schmartz G.P."/>
            <person name="Rehner J."/>
            <person name="Schuff M.J."/>
            <person name="Becker S.L."/>
            <person name="Kravczyk M."/>
            <person name="Gurevich A."/>
            <person name="Francke R."/>
            <person name="Mueller R."/>
            <person name="Keller V."/>
            <person name="Keller A."/>
        </authorList>
    </citation>
    <scope>NUCLEOTIDE SEQUENCE</scope>
    <source>
        <strain evidence="3">S39M_St_73</strain>
    </source>
</reference>
<comment type="caution">
    <text evidence="3">The sequence shown here is derived from an EMBL/GenBank/DDBJ whole genome shotgun (WGS) entry which is preliminary data.</text>
</comment>
<accession>A0AA43UCW0</accession>
<dbReference type="Proteomes" id="UP001171751">
    <property type="component" value="Unassembled WGS sequence"/>
</dbReference>
<feature type="domain" description="HMA" evidence="2">
    <location>
        <begin position="2"/>
        <end position="68"/>
    </location>
</feature>
<dbReference type="AlphaFoldDB" id="A0AA43UCW0"/>